<protein>
    <submittedName>
        <fullName evidence="1">Uncharacterized protein</fullName>
    </submittedName>
</protein>
<reference evidence="1" key="1">
    <citation type="journal article" date="2021" name="Proc. Natl. Acad. Sci. U.S.A.">
        <title>A Catalog of Tens of Thousands of Viruses from Human Metagenomes Reveals Hidden Associations with Chronic Diseases.</title>
        <authorList>
            <person name="Tisza M.J."/>
            <person name="Buck C.B."/>
        </authorList>
    </citation>
    <scope>NUCLEOTIDE SEQUENCE</scope>
    <source>
        <strain evidence="1">CtelJ1</strain>
    </source>
</reference>
<evidence type="ECO:0000313" key="1">
    <source>
        <dbReference type="EMBL" id="DAG00957.1"/>
    </source>
</evidence>
<name>A0A8S5V2L1_9CAUD</name>
<organism evidence="1">
    <name type="scientific">CrAss-like virus sp. ctelJ1</name>
    <dbReference type="NCBI Taxonomy" id="2825838"/>
    <lineage>
        <taxon>Viruses</taxon>
        <taxon>Duplodnaviria</taxon>
        <taxon>Heunggongvirae</taxon>
        <taxon>Uroviricota</taxon>
        <taxon>Caudoviricetes</taxon>
        <taxon>Crassvirales</taxon>
    </lineage>
</organism>
<accession>A0A8S5V2L1</accession>
<proteinExistence type="predicted"/>
<dbReference type="EMBL" id="BK016184">
    <property type="protein sequence ID" value="DAG00957.1"/>
    <property type="molecule type" value="Genomic_DNA"/>
</dbReference>
<sequence>MMTVIPHSVTHMFISQQTYDRHHQCSEHWFLFFKQVTTSTKQHNPNLQRQMKSVK</sequence>